<evidence type="ECO:0000313" key="3">
    <source>
        <dbReference type="Proteomes" id="UP000588277"/>
    </source>
</evidence>
<feature type="domain" description="DUF5648" evidence="1">
    <location>
        <begin position="233"/>
        <end position="326"/>
    </location>
</feature>
<dbReference type="InterPro" id="IPR043708">
    <property type="entry name" value="DUF5648"/>
</dbReference>
<gene>
    <name evidence="2" type="ORF">G1C96_1967</name>
</gene>
<protein>
    <submittedName>
        <fullName evidence="2">Choline binding protein G</fullName>
    </submittedName>
</protein>
<dbReference type="AlphaFoldDB" id="A0A7Y0I0I9"/>
<reference evidence="2 3" key="1">
    <citation type="submission" date="2020-02" db="EMBL/GenBank/DDBJ databases">
        <title>Characterization of phylogenetic diversity of novel bifidobacterial species isolated in Czech ZOOs.</title>
        <authorList>
            <person name="Lugli G.A."/>
            <person name="Vera N.B."/>
            <person name="Ventura M."/>
        </authorList>
    </citation>
    <scope>NUCLEOTIDE SEQUENCE [LARGE SCALE GENOMIC DNA]</scope>
    <source>
        <strain evidence="2 3">DSM 109958</strain>
    </source>
</reference>
<name>A0A7Y0I0I9_9BIFI</name>
<feature type="non-terminal residue" evidence="2">
    <location>
        <position position="1"/>
    </location>
</feature>
<evidence type="ECO:0000313" key="2">
    <source>
        <dbReference type="EMBL" id="NMN01375.1"/>
    </source>
</evidence>
<organism evidence="2 3">
    <name type="scientific">Bifidobacterium moraviense</name>
    <dbReference type="NCBI Taxonomy" id="2675323"/>
    <lineage>
        <taxon>Bacteria</taxon>
        <taxon>Bacillati</taxon>
        <taxon>Actinomycetota</taxon>
        <taxon>Actinomycetes</taxon>
        <taxon>Bifidobacteriales</taxon>
        <taxon>Bifidobacteriaceae</taxon>
        <taxon>Bifidobacterium</taxon>
    </lineage>
</organism>
<sequence>GFVTTFLGADGSVWKTTDAAKNDKGSYFVVAPEGNPTKDGFKFAGWKAVTTGSPFTGVVTATSDGTYPQFVNTPISANLTFEPVFTNRDTKIVVTFRDENYNGSQKDATAEVTVPGTLEKSQAPAWTRDGYTLTWLDAKGAEYKFDQWLTDGNANFTLTARWTPATADKAKAALNYIVPKDLVEFYNNAGKNTNLGTLDADKDAQVNDGSDFTKDSFAAYETAYKAAVEKYATDAYNNPNTAATATASAEIINDLNAALEKLQFKHEGGAEESTTTATGKYQGVHRLYNPSLNRHLYSNSIAEIKALTSTESTKGGWEDNGVLFYGALGVDNTTAKLDATNRYVFKTDTPANKAVAQSGVESIVKQYVRFFNPSTGDHVYTALGSDEDTDLSANSEWNREGIAFVTPAFTGTQNVTRLYNEGTNRHLFSTSASEQAGLVKDGWKVEGLAAKGV</sequence>
<dbReference type="Pfam" id="PF18885">
    <property type="entry name" value="DUF5648"/>
    <property type="match status" value="2"/>
</dbReference>
<evidence type="ECO:0000259" key="1">
    <source>
        <dbReference type="Pfam" id="PF18885"/>
    </source>
</evidence>
<feature type="domain" description="DUF5648" evidence="1">
    <location>
        <begin position="364"/>
        <end position="451"/>
    </location>
</feature>
<dbReference type="Proteomes" id="UP000588277">
    <property type="component" value="Unassembled WGS sequence"/>
</dbReference>
<accession>A0A7Y0I0I9</accession>
<comment type="caution">
    <text evidence="2">The sequence shown here is derived from an EMBL/GenBank/DDBJ whole genome shotgun (WGS) entry which is preliminary data.</text>
</comment>
<dbReference type="EMBL" id="JAAIIH010000035">
    <property type="protein sequence ID" value="NMN01375.1"/>
    <property type="molecule type" value="Genomic_DNA"/>
</dbReference>
<proteinExistence type="predicted"/>
<keyword evidence="3" id="KW-1185">Reference proteome</keyword>